<keyword evidence="3" id="KW-1185">Reference proteome</keyword>
<name>H6BQN5_EXODN</name>
<dbReference type="VEuPathDB" id="FungiDB:HMPREF1120_02742"/>
<gene>
    <name evidence="2" type="ORF">HMPREF1120_02742</name>
</gene>
<feature type="region of interest" description="Disordered" evidence="1">
    <location>
        <begin position="446"/>
        <end position="505"/>
    </location>
</feature>
<evidence type="ECO:0000313" key="3">
    <source>
        <dbReference type="Proteomes" id="UP000007304"/>
    </source>
</evidence>
<proteinExistence type="predicted"/>
<feature type="compositionally biased region" description="Low complexity" evidence="1">
    <location>
        <begin position="264"/>
        <end position="275"/>
    </location>
</feature>
<feature type="compositionally biased region" description="Basic and acidic residues" evidence="1">
    <location>
        <begin position="222"/>
        <end position="234"/>
    </location>
</feature>
<reference evidence="2" key="1">
    <citation type="submission" date="2011-07" db="EMBL/GenBank/DDBJ databases">
        <title>The Genome Sequence of Exophiala (Wangiella) dermatitidis NIH/UT8656.</title>
        <authorList>
            <consortium name="The Broad Institute Genome Sequencing Platform"/>
            <person name="Cuomo C."/>
            <person name="Wang Z."/>
            <person name="Hunicke-Smith S."/>
            <person name="Szanislo P.J."/>
            <person name="Earl A."/>
            <person name="Young S.K."/>
            <person name="Zeng Q."/>
            <person name="Gargeya S."/>
            <person name="Fitzgerald M."/>
            <person name="Haas B."/>
            <person name="Abouelleil A."/>
            <person name="Alvarado L."/>
            <person name="Arachchi H.M."/>
            <person name="Berlin A."/>
            <person name="Brown A."/>
            <person name="Chapman S.B."/>
            <person name="Chen Z."/>
            <person name="Dunbar C."/>
            <person name="Freedman E."/>
            <person name="Gearin G."/>
            <person name="Gellesch M."/>
            <person name="Goldberg J."/>
            <person name="Griggs A."/>
            <person name="Gujja S."/>
            <person name="Heiman D."/>
            <person name="Howarth C."/>
            <person name="Larson L."/>
            <person name="Lui A."/>
            <person name="MacDonald P.J.P."/>
            <person name="Montmayeur A."/>
            <person name="Murphy C."/>
            <person name="Neiman D."/>
            <person name="Pearson M."/>
            <person name="Priest M."/>
            <person name="Roberts A."/>
            <person name="Saif S."/>
            <person name="Shea T."/>
            <person name="Shenoy N."/>
            <person name="Sisk P."/>
            <person name="Stolte C."/>
            <person name="Sykes S."/>
            <person name="Wortman J."/>
            <person name="Nusbaum C."/>
            <person name="Birren B."/>
        </authorList>
    </citation>
    <scope>NUCLEOTIDE SEQUENCE</scope>
    <source>
        <strain evidence="2">NIH/UT8656</strain>
    </source>
</reference>
<feature type="compositionally biased region" description="Polar residues" evidence="1">
    <location>
        <begin position="158"/>
        <end position="186"/>
    </location>
</feature>
<feature type="compositionally biased region" description="Low complexity" evidence="1">
    <location>
        <begin position="122"/>
        <end position="133"/>
    </location>
</feature>
<feature type="region of interest" description="Disordered" evidence="1">
    <location>
        <begin position="201"/>
        <end position="361"/>
    </location>
</feature>
<dbReference type="HOGENOM" id="CLU_041689_0_0_1"/>
<dbReference type="InParanoid" id="H6BQN5"/>
<protein>
    <submittedName>
        <fullName evidence="2">Uncharacterized protein</fullName>
    </submittedName>
</protein>
<feature type="region of interest" description="Disordered" evidence="1">
    <location>
        <begin position="1"/>
        <end position="186"/>
    </location>
</feature>
<dbReference type="Proteomes" id="UP000007304">
    <property type="component" value="Unassembled WGS sequence"/>
</dbReference>
<dbReference type="EMBL" id="JH226131">
    <property type="protein sequence ID" value="EHY54574.1"/>
    <property type="molecule type" value="Genomic_DNA"/>
</dbReference>
<feature type="compositionally biased region" description="Basic and acidic residues" evidence="1">
    <location>
        <begin position="456"/>
        <end position="467"/>
    </location>
</feature>
<dbReference type="RefSeq" id="XP_009155035.1">
    <property type="nucleotide sequence ID" value="XM_009156787.1"/>
</dbReference>
<dbReference type="GeneID" id="20307381"/>
<feature type="compositionally biased region" description="Polar residues" evidence="1">
    <location>
        <begin position="14"/>
        <end position="24"/>
    </location>
</feature>
<feature type="compositionally biased region" description="Low complexity" evidence="1">
    <location>
        <begin position="301"/>
        <end position="343"/>
    </location>
</feature>
<organism evidence="2 3">
    <name type="scientific">Exophiala dermatitidis (strain ATCC 34100 / CBS 525.76 / NIH/UT8656)</name>
    <name type="common">Black yeast</name>
    <name type="synonym">Wangiella dermatitidis</name>
    <dbReference type="NCBI Taxonomy" id="858893"/>
    <lineage>
        <taxon>Eukaryota</taxon>
        <taxon>Fungi</taxon>
        <taxon>Dikarya</taxon>
        <taxon>Ascomycota</taxon>
        <taxon>Pezizomycotina</taxon>
        <taxon>Eurotiomycetes</taxon>
        <taxon>Chaetothyriomycetidae</taxon>
        <taxon>Chaetothyriales</taxon>
        <taxon>Herpotrichiellaceae</taxon>
        <taxon>Exophiala</taxon>
    </lineage>
</organism>
<dbReference type="eggNOG" id="ENOG502RPV6">
    <property type="taxonomic scope" value="Eukaryota"/>
</dbReference>
<sequence>MSLTAANQRDRSVQDQALRSSGTETGDVDSAQRHGLQLPYVMQQDSLRTVGGSSNSRGRRRSSRGDQQQQHQHHHQQTRLHLQLQLQPGEHHRSLSFNPGSHSTTAHSFRPSSGPEQALVRPSSPLTTSTTTTDHAGVLRSRRSRSQSRNRLQKRPSSRTLRNSASTPAMAHASSTPHAQSLDSSSQGLTALPQLPEQVIPQRSSSLRKKSRPLTADQPLLTREEPEAVNDRRIASAPNGILSLRPKHTASEAPAESESRRESSPSSPARSTSPTYQTSPVAGQRAPRHLPLAPNDPSPLNPLYYTPSSSSTPKKQSTMSSSDPGNSPPAGSSSRGSASQSQPTGQPIEHSYLPPGFKPGYTEQTHVVETIRPAVTQEVVKNKRTEIVQEEITRHIHVHHYYTYIQPIRVVEVLPARHYTIDEKTGQKVEIPAPDGWEMPASLQPTKPDLSGIAPESRHYLVDEEHPNGIPEPPPEDIKPRSPQELKSIARASNTAKWSPFPKVP</sequence>
<feature type="compositionally biased region" description="Polar residues" evidence="1">
    <location>
        <begin position="95"/>
        <end position="115"/>
    </location>
</feature>
<evidence type="ECO:0000313" key="2">
    <source>
        <dbReference type="EMBL" id="EHY54574.1"/>
    </source>
</evidence>
<feature type="compositionally biased region" description="Basic residues" evidence="1">
    <location>
        <begin position="140"/>
        <end position="157"/>
    </location>
</feature>
<accession>H6BQN5</accession>
<evidence type="ECO:0000256" key="1">
    <source>
        <dbReference type="SAM" id="MobiDB-lite"/>
    </source>
</evidence>
<dbReference type="OrthoDB" id="5325276at2759"/>
<dbReference type="AlphaFoldDB" id="H6BQN5"/>